<name>A0A841K459_9BACT</name>
<dbReference type="EMBL" id="JACHEK010000005">
    <property type="protein sequence ID" value="MBB6145044.1"/>
    <property type="molecule type" value="Genomic_DNA"/>
</dbReference>
<feature type="transmembrane region" description="Helical" evidence="1">
    <location>
        <begin position="20"/>
        <end position="39"/>
    </location>
</feature>
<proteinExistence type="predicted"/>
<dbReference type="InterPro" id="IPR045385">
    <property type="entry name" value="DUF6526"/>
</dbReference>
<evidence type="ECO:0000313" key="2">
    <source>
        <dbReference type="EMBL" id="MBB6145044.1"/>
    </source>
</evidence>
<accession>A0A841K459</accession>
<keyword evidence="1" id="KW-1133">Transmembrane helix</keyword>
<dbReference type="Pfam" id="PF20136">
    <property type="entry name" value="DUF6526"/>
    <property type="match status" value="1"/>
</dbReference>
<protein>
    <submittedName>
        <fullName evidence="2">Uncharacterized protein</fullName>
    </submittedName>
</protein>
<dbReference type="RefSeq" id="WP_156185935.1">
    <property type="nucleotide sequence ID" value="NZ_JACHEK010000005.1"/>
</dbReference>
<keyword evidence="1" id="KW-0812">Transmembrane</keyword>
<organism evidence="2 3">
    <name type="scientific">Silvibacterium bohemicum</name>
    <dbReference type="NCBI Taxonomy" id="1577686"/>
    <lineage>
        <taxon>Bacteria</taxon>
        <taxon>Pseudomonadati</taxon>
        <taxon>Acidobacteriota</taxon>
        <taxon>Terriglobia</taxon>
        <taxon>Terriglobales</taxon>
        <taxon>Acidobacteriaceae</taxon>
        <taxon>Silvibacterium</taxon>
    </lineage>
</organism>
<feature type="transmembrane region" description="Helical" evidence="1">
    <location>
        <begin position="45"/>
        <end position="62"/>
    </location>
</feature>
<sequence length="144" mass="16560">MSDKQQSFASHGRVHPLFHLILLPLFFANFIVSVTWLVRSPGFPMAWNLVMAVAFLLLLFLARINPMMVQDRVIRLEERLRLAAILPQPLQARIPDLTIDQLVALRFASDAELPALVERTLRENLGRKQIKQAIVLWRADDLRV</sequence>
<reference evidence="2 3" key="1">
    <citation type="submission" date="2020-08" db="EMBL/GenBank/DDBJ databases">
        <title>Genomic Encyclopedia of Type Strains, Phase IV (KMG-IV): sequencing the most valuable type-strain genomes for metagenomic binning, comparative biology and taxonomic classification.</title>
        <authorList>
            <person name="Goeker M."/>
        </authorList>
    </citation>
    <scope>NUCLEOTIDE SEQUENCE [LARGE SCALE GENOMIC DNA]</scope>
    <source>
        <strain evidence="2 3">DSM 103733</strain>
    </source>
</reference>
<comment type="caution">
    <text evidence="2">The sequence shown here is derived from an EMBL/GenBank/DDBJ whole genome shotgun (WGS) entry which is preliminary data.</text>
</comment>
<dbReference type="OrthoDB" id="765463at2"/>
<evidence type="ECO:0000256" key="1">
    <source>
        <dbReference type="SAM" id="Phobius"/>
    </source>
</evidence>
<dbReference type="AlphaFoldDB" id="A0A841K459"/>
<evidence type="ECO:0000313" key="3">
    <source>
        <dbReference type="Proteomes" id="UP000538666"/>
    </source>
</evidence>
<keyword evidence="1" id="KW-0472">Membrane</keyword>
<gene>
    <name evidence="2" type="ORF">HNQ77_003000</name>
</gene>
<keyword evidence="3" id="KW-1185">Reference proteome</keyword>
<dbReference type="Proteomes" id="UP000538666">
    <property type="component" value="Unassembled WGS sequence"/>
</dbReference>